<gene>
    <name evidence="2" type="ORF">IQ31_03946</name>
</gene>
<accession>A0A562MBE0</accession>
<dbReference type="Proteomes" id="UP000315908">
    <property type="component" value="Unassembled WGS sequence"/>
</dbReference>
<protein>
    <submittedName>
        <fullName evidence="2">Uncharacterized protein</fullName>
    </submittedName>
</protein>
<organism evidence="2 3">
    <name type="scientific">Sphingobacterium siyangense</name>
    <dbReference type="NCBI Taxonomy" id="459529"/>
    <lineage>
        <taxon>Bacteria</taxon>
        <taxon>Pseudomonadati</taxon>
        <taxon>Bacteroidota</taxon>
        <taxon>Sphingobacteriia</taxon>
        <taxon>Sphingobacteriales</taxon>
        <taxon>Sphingobacteriaceae</taxon>
        <taxon>Sphingobacterium</taxon>
    </lineage>
</organism>
<evidence type="ECO:0000256" key="1">
    <source>
        <dbReference type="SAM" id="Phobius"/>
    </source>
</evidence>
<dbReference type="EMBL" id="VLKR01000023">
    <property type="protein sequence ID" value="TWI17210.1"/>
    <property type="molecule type" value="Genomic_DNA"/>
</dbReference>
<name>A0A562MBE0_9SPHI</name>
<proteinExistence type="predicted"/>
<comment type="caution">
    <text evidence="2">The sequence shown here is derived from an EMBL/GenBank/DDBJ whole genome shotgun (WGS) entry which is preliminary data.</text>
</comment>
<evidence type="ECO:0000313" key="2">
    <source>
        <dbReference type="EMBL" id="TWI17210.1"/>
    </source>
</evidence>
<reference evidence="2 3" key="1">
    <citation type="journal article" date="2015" name="Stand. Genomic Sci.">
        <title>Genomic Encyclopedia of Bacterial and Archaeal Type Strains, Phase III: the genomes of soil and plant-associated and newly described type strains.</title>
        <authorList>
            <person name="Whitman W.B."/>
            <person name="Woyke T."/>
            <person name="Klenk H.P."/>
            <person name="Zhou Y."/>
            <person name="Lilburn T.G."/>
            <person name="Beck B.J."/>
            <person name="De Vos P."/>
            <person name="Vandamme P."/>
            <person name="Eisen J.A."/>
            <person name="Garrity G."/>
            <person name="Hugenholtz P."/>
            <person name="Kyrpides N.C."/>
        </authorList>
    </citation>
    <scope>NUCLEOTIDE SEQUENCE [LARGE SCALE GENOMIC DNA]</scope>
    <source>
        <strain evidence="2 3">CGMCC 1.6855</strain>
    </source>
</reference>
<sequence>MQYCFEAIIASYDNIDLKLLHLSGQIMSIKPHGNTTSSSWYLKHQNAKHFLITSCISIKVIRLVVLLAISPLSLSRSARFVR</sequence>
<feature type="transmembrane region" description="Helical" evidence="1">
    <location>
        <begin position="50"/>
        <end position="74"/>
    </location>
</feature>
<keyword evidence="1" id="KW-1133">Transmembrane helix</keyword>
<keyword evidence="1" id="KW-0472">Membrane</keyword>
<evidence type="ECO:0000313" key="3">
    <source>
        <dbReference type="Proteomes" id="UP000315908"/>
    </source>
</evidence>
<keyword evidence="1" id="KW-0812">Transmembrane</keyword>
<dbReference type="AlphaFoldDB" id="A0A562MBE0"/>